<organism evidence="7 8">
    <name type="scientific">Raphidocelis subcapitata</name>
    <dbReference type="NCBI Taxonomy" id="307507"/>
    <lineage>
        <taxon>Eukaryota</taxon>
        <taxon>Viridiplantae</taxon>
        <taxon>Chlorophyta</taxon>
        <taxon>core chlorophytes</taxon>
        <taxon>Chlorophyceae</taxon>
        <taxon>CS clade</taxon>
        <taxon>Sphaeropleales</taxon>
        <taxon>Selenastraceae</taxon>
        <taxon>Raphidocelis</taxon>
    </lineage>
</organism>
<evidence type="ECO:0000256" key="1">
    <source>
        <dbReference type="ARBA" id="ARBA00009755"/>
    </source>
</evidence>
<dbReference type="SUPFAM" id="SSF48239">
    <property type="entry name" value="Terpenoid cyclases/Protein prenyltransferases"/>
    <property type="match status" value="2"/>
</dbReference>
<keyword evidence="3 4" id="KW-0413">Isomerase</keyword>
<dbReference type="InterPro" id="IPR032697">
    <property type="entry name" value="SQ_cyclase_N"/>
</dbReference>
<dbReference type="FunCoup" id="A0A2V0PSH7">
    <property type="interactions" value="1355"/>
</dbReference>
<dbReference type="GO" id="GO:0016104">
    <property type="term" value="P:triterpenoid biosynthetic process"/>
    <property type="evidence" value="ECO:0007669"/>
    <property type="project" value="InterPro"/>
</dbReference>
<evidence type="ECO:0000256" key="2">
    <source>
        <dbReference type="ARBA" id="ARBA00022737"/>
    </source>
</evidence>
<evidence type="ECO:0000259" key="6">
    <source>
        <dbReference type="Pfam" id="PF13249"/>
    </source>
</evidence>
<comment type="caution">
    <text evidence="7">The sequence shown here is derived from an EMBL/GenBank/DDBJ whole genome shotgun (WGS) entry which is preliminary data.</text>
</comment>
<dbReference type="Pfam" id="PF13243">
    <property type="entry name" value="SQHop_cyclase_C"/>
    <property type="match status" value="1"/>
</dbReference>
<dbReference type="InterPro" id="IPR008930">
    <property type="entry name" value="Terpenoid_cyclase/PrenylTrfase"/>
</dbReference>
<feature type="domain" description="Squalene cyclase C-terminal" evidence="5">
    <location>
        <begin position="263"/>
        <end position="601"/>
    </location>
</feature>
<dbReference type="Proteomes" id="UP000247498">
    <property type="component" value="Unassembled WGS sequence"/>
</dbReference>
<keyword evidence="2" id="KW-0677">Repeat</keyword>
<dbReference type="STRING" id="307507.A0A2V0PSH7"/>
<feature type="domain" description="Squalene cyclase N-terminal" evidence="6">
    <location>
        <begin position="2"/>
        <end position="156"/>
    </location>
</feature>
<dbReference type="Gene3D" id="1.50.10.20">
    <property type="match status" value="2"/>
</dbReference>
<dbReference type="PROSITE" id="PS01074">
    <property type="entry name" value="TERPENE_SYNTHASES"/>
    <property type="match status" value="1"/>
</dbReference>
<dbReference type="OrthoDB" id="21502at2759"/>
<reference evidence="7 8" key="1">
    <citation type="journal article" date="2018" name="Sci. Rep.">
        <title>Raphidocelis subcapitata (=Pseudokirchneriella subcapitata) provides an insight into genome evolution and environmental adaptations in the Sphaeropleales.</title>
        <authorList>
            <person name="Suzuki S."/>
            <person name="Yamaguchi H."/>
            <person name="Nakajima N."/>
            <person name="Kawachi M."/>
        </authorList>
    </citation>
    <scope>NUCLEOTIDE SEQUENCE [LARGE SCALE GENOMIC DNA]</scope>
    <source>
        <strain evidence="7 8">NIES-35</strain>
    </source>
</reference>
<dbReference type="InterPro" id="IPR018333">
    <property type="entry name" value="Squalene_cyclase"/>
</dbReference>
<dbReference type="SFLD" id="SFLDG01016">
    <property type="entry name" value="Prenyltransferase_Like_2"/>
    <property type="match status" value="1"/>
</dbReference>
<dbReference type="NCBIfam" id="TIGR01787">
    <property type="entry name" value="squalene_cyclas"/>
    <property type="match status" value="1"/>
</dbReference>
<keyword evidence="8" id="KW-1185">Reference proteome</keyword>
<comment type="similarity">
    <text evidence="1 4">Belongs to the terpene cyclase/mutase family.</text>
</comment>
<dbReference type="AlphaFoldDB" id="A0A2V0PSH7"/>
<evidence type="ECO:0000259" key="5">
    <source>
        <dbReference type="Pfam" id="PF13243"/>
    </source>
</evidence>
<evidence type="ECO:0000313" key="8">
    <source>
        <dbReference type="Proteomes" id="UP000247498"/>
    </source>
</evidence>
<accession>A0A2V0PSH7</accession>
<dbReference type="PANTHER" id="PTHR11764">
    <property type="entry name" value="TERPENE CYCLASE/MUTASE FAMILY MEMBER"/>
    <property type="match status" value="1"/>
</dbReference>
<dbReference type="GO" id="GO:0016866">
    <property type="term" value="F:intramolecular transferase activity"/>
    <property type="evidence" value="ECO:0007669"/>
    <property type="project" value="InterPro"/>
</dbReference>
<dbReference type="FunFam" id="1.50.10.20:FF:000011">
    <property type="entry name" value="Terpene cyclase/mutase family member"/>
    <property type="match status" value="1"/>
</dbReference>
<sequence>MRRYLLNHQNPDGGFGLHIEGHSTMFGTALSYVTMRLLGMGPEVPELARAREWIHSRGGATHITSWGKFWLAVLGVYSWDGMNPLTPEMWLLPYKWWTGVGYLHPGRFWCHCRMVYLPMSYVYGHRAAAKDSPLTAAIRAELYPVPYSSIDWNAARNQIAKEDLYYPHPLVQDVLWWALYKAEALLSGSWLRAAAGREIMRHVHYEDENTRYVDIGPVNKVINMLCCWLEDPNGEALKKHIPRIYDYLWVAEDGMKMQGYNGSQLWDTSFAVQALIDAGLTDFSSSCLKKAHAYIEQSQVVQEAEPPLERYYRHISKGAWPFSSRDHGWPISDCSSEGLKAAVALALLDARKVGPGIPPERLYDAVTVILSYQNRDGGMATYENTRSFHSLEIINPAETFGDIIVDYSYVECTSACITALLAFSRQHPQHRPADIARALARAEAFIRRIQRPDGSWYGSWGVCFTYAAWFGAAALAALGHSAHDDPALARASAFTVSKQRLDGGWGESYLSCQDKVYSQLEGSASHVVNTAWAMMALMAAGWHEKDAAPLHRAARYLMSAQLPSGDWPQQTISGVFNRNCMITYANYRNIFPIWALGLYRRLVLGGARRLGAEARRPGEAAGWVCAVSDYYTA</sequence>
<evidence type="ECO:0000313" key="7">
    <source>
        <dbReference type="EMBL" id="GBG00568.1"/>
    </source>
</evidence>
<proteinExistence type="inferred from homology"/>
<dbReference type="CDD" id="cd02892">
    <property type="entry name" value="SQCY_1"/>
    <property type="match status" value="1"/>
</dbReference>
<evidence type="ECO:0000256" key="3">
    <source>
        <dbReference type="ARBA" id="ARBA00023235"/>
    </source>
</evidence>
<dbReference type="EMBL" id="BDRX01000249">
    <property type="protein sequence ID" value="GBG00568.1"/>
    <property type="molecule type" value="Genomic_DNA"/>
</dbReference>
<dbReference type="EC" id="5.4.99.-" evidence="4"/>
<protein>
    <recommendedName>
        <fullName evidence="4">Terpene cyclase/mutase family member</fullName>
        <ecNumber evidence="4">5.4.99.-</ecNumber>
    </recommendedName>
</protein>
<dbReference type="PANTHER" id="PTHR11764:SF20">
    <property type="entry name" value="LANOSTEROL SYNTHASE"/>
    <property type="match status" value="1"/>
</dbReference>
<dbReference type="Pfam" id="PF13249">
    <property type="entry name" value="SQHop_cyclase_N"/>
    <property type="match status" value="1"/>
</dbReference>
<dbReference type="InterPro" id="IPR002365">
    <property type="entry name" value="Terpene_synthase_CS"/>
</dbReference>
<dbReference type="InParanoid" id="A0A2V0PSH7"/>
<dbReference type="InterPro" id="IPR032696">
    <property type="entry name" value="SQ_cyclase_C"/>
</dbReference>
<evidence type="ECO:0000256" key="4">
    <source>
        <dbReference type="RuleBase" id="RU362003"/>
    </source>
</evidence>
<gene>
    <name evidence="7" type="ORF">Rsub_13296</name>
</gene>
<dbReference type="GO" id="GO:0005811">
    <property type="term" value="C:lipid droplet"/>
    <property type="evidence" value="ECO:0007669"/>
    <property type="project" value="InterPro"/>
</dbReference>
<name>A0A2V0PSH7_9CHLO</name>